<proteinExistence type="predicted"/>
<name>A0A370K5U9_9GAMM</name>
<dbReference type="GO" id="GO:0005886">
    <property type="term" value="C:plasma membrane"/>
    <property type="evidence" value="ECO:0007669"/>
    <property type="project" value="UniProtKB-SubCell"/>
</dbReference>
<keyword evidence="9" id="KW-1185">Reference proteome</keyword>
<dbReference type="EMBL" id="QQSY01000003">
    <property type="protein sequence ID" value="RDI98004.1"/>
    <property type="molecule type" value="Genomic_DNA"/>
</dbReference>
<dbReference type="Proteomes" id="UP000254711">
    <property type="component" value="Unassembled WGS sequence"/>
</dbReference>
<keyword evidence="2" id="KW-1003">Cell membrane</keyword>
<evidence type="ECO:0000256" key="1">
    <source>
        <dbReference type="ARBA" id="ARBA00004651"/>
    </source>
</evidence>
<dbReference type="RefSeq" id="WP_114825521.1">
    <property type="nucleotide sequence ID" value="NZ_QQSY01000003.1"/>
</dbReference>
<gene>
    <name evidence="8" type="ORF">DVT68_13015</name>
</gene>
<evidence type="ECO:0000256" key="4">
    <source>
        <dbReference type="ARBA" id="ARBA00022989"/>
    </source>
</evidence>
<evidence type="ECO:0000256" key="2">
    <source>
        <dbReference type="ARBA" id="ARBA00022475"/>
    </source>
</evidence>
<sequence length="288" mass="32130">MQKDEIYLFDLWRVLVREWKWFLALLLLVLAATYAFAHLARRQWEATAWVQIGQVAQAPPGQDPKVESLQRVLERLQTVAFQNEAMESIGIAPDSPEARLYRHSMKLEPMPYAGPMVRINVRAWSPQQARQFAQATVARLQAIHGSLEASPLALAHARLDEVQGELKGALAERERLSEAAHKDDAGGGMSPLAVAMLASKSEDIRNLQMARSDLLTRLSATYTYETSMPWPVYVSDHPVFPNPMLTWGLGLLVGVGLGGFAAVARNAARRRAAEMREWRLTVQPKTPA</sequence>
<keyword evidence="5 6" id="KW-0472">Membrane</keyword>
<organism evidence="8 9">
    <name type="scientific">Dyella solisilvae</name>
    <dbReference type="NCBI Taxonomy" id="1920168"/>
    <lineage>
        <taxon>Bacteria</taxon>
        <taxon>Pseudomonadati</taxon>
        <taxon>Pseudomonadota</taxon>
        <taxon>Gammaproteobacteria</taxon>
        <taxon>Lysobacterales</taxon>
        <taxon>Rhodanobacteraceae</taxon>
        <taxon>Dyella</taxon>
    </lineage>
</organism>
<protein>
    <submittedName>
        <fullName evidence="8">Lipopolysaccharide biosynthesis protein</fullName>
    </submittedName>
</protein>
<dbReference type="PANTHER" id="PTHR32309:SF13">
    <property type="entry name" value="FERRIC ENTEROBACTIN TRANSPORT PROTEIN FEPE"/>
    <property type="match status" value="1"/>
</dbReference>
<dbReference type="OrthoDB" id="6006748at2"/>
<evidence type="ECO:0000256" key="5">
    <source>
        <dbReference type="ARBA" id="ARBA00023136"/>
    </source>
</evidence>
<accession>A0A370K5U9</accession>
<evidence type="ECO:0000256" key="3">
    <source>
        <dbReference type="ARBA" id="ARBA00022692"/>
    </source>
</evidence>
<dbReference type="PANTHER" id="PTHR32309">
    <property type="entry name" value="TYROSINE-PROTEIN KINASE"/>
    <property type="match status" value="1"/>
</dbReference>
<keyword evidence="4 6" id="KW-1133">Transmembrane helix</keyword>
<dbReference type="InterPro" id="IPR003856">
    <property type="entry name" value="LPS_length_determ_N"/>
</dbReference>
<comment type="subcellular location">
    <subcellularLocation>
        <location evidence="1">Cell membrane</location>
        <topology evidence="1">Multi-pass membrane protein</topology>
    </subcellularLocation>
</comment>
<dbReference type="AlphaFoldDB" id="A0A370K5U9"/>
<evidence type="ECO:0000259" key="7">
    <source>
        <dbReference type="Pfam" id="PF02706"/>
    </source>
</evidence>
<evidence type="ECO:0000256" key="6">
    <source>
        <dbReference type="SAM" id="Phobius"/>
    </source>
</evidence>
<feature type="transmembrane region" description="Helical" evidence="6">
    <location>
        <begin position="244"/>
        <end position="264"/>
    </location>
</feature>
<evidence type="ECO:0000313" key="8">
    <source>
        <dbReference type="EMBL" id="RDI98004.1"/>
    </source>
</evidence>
<keyword evidence="3 6" id="KW-0812">Transmembrane</keyword>
<dbReference type="GO" id="GO:0004713">
    <property type="term" value="F:protein tyrosine kinase activity"/>
    <property type="evidence" value="ECO:0007669"/>
    <property type="project" value="TreeGrafter"/>
</dbReference>
<feature type="domain" description="Polysaccharide chain length determinant N-terminal" evidence="7">
    <location>
        <begin position="4"/>
        <end position="78"/>
    </location>
</feature>
<reference evidence="8 9" key="1">
    <citation type="submission" date="2018-07" db="EMBL/GenBank/DDBJ databases">
        <title>Dyella solisilvae sp. nov., isolated from the pine and broad-leaved mixed forest soil.</title>
        <authorList>
            <person name="Gao Z."/>
            <person name="Qiu L."/>
        </authorList>
    </citation>
    <scope>NUCLEOTIDE SEQUENCE [LARGE SCALE GENOMIC DNA]</scope>
    <source>
        <strain evidence="8 9">DHG54</strain>
    </source>
</reference>
<evidence type="ECO:0000313" key="9">
    <source>
        <dbReference type="Proteomes" id="UP000254711"/>
    </source>
</evidence>
<dbReference type="InterPro" id="IPR050445">
    <property type="entry name" value="Bact_polysacc_biosynth/exp"/>
</dbReference>
<dbReference type="Pfam" id="PF02706">
    <property type="entry name" value="Wzz"/>
    <property type="match status" value="1"/>
</dbReference>
<comment type="caution">
    <text evidence="8">The sequence shown here is derived from an EMBL/GenBank/DDBJ whole genome shotgun (WGS) entry which is preliminary data.</text>
</comment>